<dbReference type="InterPro" id="IPR036179">
    <property type="entry name" value="Ig-like_dom_sf"/>
</dbReference>
<feature type="domain" description="Ig-like" evidence="5">
    <location>
        <begin position="421"/>
        <end position="511"/>
    </location>
</feature>
<dbReference type="WBParaSite" id="nOo.2.0.1.t08509-RA">
    <property type="protein sequence ID" value="nOo.2.0.1.t08509-RA"/>
    <property type="gene ID" value="nOo.2.0.1.g08509"/>
</dbReference>
<keyword evidence="3" id="KW-1015">Disulfide bond</keyword>
<dbReference type="FunFam" id="2.60.40.10:FF:000612">
    <property type="entry name" value="palladin isoform X1"/>
    <property type="match status" value="1"/>
</dbReference>
<evidence type="ECO:0000256" key="4">
    <source>
        <dbReference type="ARBA" id="ARBA00023319"/>
    </source>
</evidence>
<dbReference type="GO" id="GO:0030424">
    <property type="term" value="C:axon"/>
    <property type="evidence" value="ECO:0007669"/>
    <property type="project" value="TreeGrafter"/>
</dbReference>
<dbReference type="PANTHER" id="PTHR45080:SF8">
    <property type="entry name" value="IG-LIKE DOMAIN-CONTAINING PROTEIN"/>
    <property type="match status" value="1"/>
</dbReference>
<keyword evidence="4" id="KW-0393">Immunoglobulin domain</keyword>
<dbReference type="InterPro" id="IPR003599">
    <property type="entry name" value="Ig_sub"/>
</dbReference>
<evidence type="ECO:0000259" key="5">
    <source>
        <dbReference type="PROSITE" id="PS50835"/>
    </source>
</evidence>
<dbReference type="InterPro" id="IPR013783">
    <property type="entry name" value="Ig-like_fold"/>
</dbReference>
<proteinExistence type="predicted"/>
<dbReference type="GO" id="GO:0050808">
    <property type="term" value="P:synapse organization"/>
    <property type="evidence" value="ECO:0007669"/>
    <property type="project" value="TreeGrafter"/>
</dbReference>
<feature type="domain" description="Ig-like" evidence="5">
    <location>
        <begin position="316"/>
        <end position="409"/>
    </location>
</feature>
<evidence type="ECO:0000313" key="8">
    <source>
        <dbReference type="WBParaSite" id="nOo.2.0.1.t08509-RA"/>
    </source>
</evidence>
<keyword evidence="1" id="KW-0732">Signal</keyword>
<dbReference type="EMBL" id="UYRW01003586">
    <property type="protein sequence ID" value="VDK89491.1"/>
    <property type="molecule type" value="Genomic_DNA"/>
</dbReference>
<organism evidence="8">
    <name type="scientific">Onchocerca ochengi</name>
    <name type="common">Filarial nematode worm</name>
    <dbReference type="NCBI Taxonomy" id="42157"/>
    <lineage>
        <taxon>Eukaryota</taxon>
        <taxon>Metazoa</taxon>
        <taxon>Ecdysozoa</taxon>
        <taxon>Nematoda</taxon>
        <taxon>Chromadorea</taxon>
        <taxon>Rhabditida</taxon>
        <taxon>Spirurina</taxon>
        <taxon>Spiruromorpha</taxon>
        <taxon>Filarioidea</taxon>
        <taxon>Onchocercidae</taxon>
        <taxon>Onchocerca</taxon>
    </lineage>
</organism>
<dbReference type="GO" id="GO:0043025">
    <property type="term" value="C:neuronal cell body"/>
    <property type="evidence" value="ECO:0007669"/>
    <property type="project" value="TreeGrafter"/>
</dbReference>
<dbReference type="SUPFAM" id="SSF48726">
    <property type="entry name" value="Immunoglobulin"/>
    <property type="match status" value="5"/>
</dbReference>
<dbReference type="SMART" id="SM00408">
    <property type="entry name" value="IGc2"/>
    <property type="match status" value="5"/>
</dbReference>
<dbReference type="STRING" id="42157.A0A182EK74"/>
<dbReference type="GO" id="GO:0008046">
    <property type="term" value="F:axon guidance receptor activity"/>
    <property type="evidence" value="ECO:0007669"/>
    <property type="project" value="TreeGrafter"/>
</dbReference>
<sequence>MQAGTRQRTNARTDIKRKGAAPAFLVGLEDLEFREGDAAALAGTVAKKRRHRISGKSDGKRIKQAVTLKDIENDTSISSADPQSEITTIEEIRVSIAERNKNICRPKFMVKPKSKKSIIEYKSLRLKTAISANPAPVVRWDKAGVVLETGNKYSIYNDGDFYYLEVHNMSKIDEGFYNCSASNSEGLVTCTAEIEVVPSDNPRRLRKVLAAPTFIEVLPGKLKAINGDTVSIECSVSGYPAPAIQWLQNGNALVPELDRYLISYDGETTTLKFVSITATDAGKYVCIAKNQEGEAKTAMQLDVEPKRISPTGGIPPKFRTDWRREAVNVLDGDKVVLLAELVEGSEPLTVRWIRDSMEIQDSSGFEYSRDEANCYLTIADAFPEDAGVYTCEASNEFGVAKYNVRLVVTEHKRQSGHENPPIIVDSPTDVNVELGNDLTLSVTVRGYPEPAVVWTKNMVSIASGEKYQMANSGEMFTLTIRNCTSEDRGNYELQAVNLSGTAKAIIAVDITEVTDLDAAMPRFTKLPISIQSTIGQKASLTCSFKGFQPIVTWFHGDEKLVSGRHGFEILSTATTSTLSILQLSEEHLGEYLCTIRNEYGEDLAKAVIFLEGSSVALQLLNGK</sequence>
<dbReference type="Gene3D" id="2.60.40.10">
    <property type="entry name" value="Immunoglobulins"/>
    <property type="match status" value="5"/>
</dbReference>
<dbReference type="AlphaFoldDB" id="A0A182EK74"/>
<dbReference type="Pfam" id="PF07679">
    <property type="entry name" value="I-set"/>
    <property type="match status" value="5"/>
</dbReference>
<feature type="domain" description="Ig-like" evidence="5">
    <location>
        <begin position="212"/>
        <end position="302"/>
    </location>
</feature>
<reference evidence="8" key="1">
    <citation type="submission" date="2016-06" db="UniProtKB">
        <authorList>
            <consortium name="WormBaseParasite"/>
        </authorList>
    </citation>
    <scope>IDENTIFICATION</scope>
</reference>
<feature type="domain" description="Ig-like" evidence="5">
    <location>
        <begin position="521"/>
        <end position="604"/>
    </location>
</feature>
<dbReference type="Proteomes" id="UP000271087">
    <property type="component" value="Unassembled WGS sequence"/>
</dbReference>
<dbReference type="InterPro" id="IPR050958">
    <property type="entry name" value="Cell_Adh-Cytoskel_Orgn"/>
</dbReference>
<dbReference type="FunFam" id="2.60.40.10:FF:000032">
    <property type="entry name" value="palladin isoform X1"/>
    <property type="match status" value="1"/>
</dbReference>
<keyword evidence="7" id="KW-1185">Reference proteome</keyword>
<dbReference type="PROSITE" id="PS50835">
    <property type="entry name" value="IG_LIKE"/>
    <property type="match status" value="5"/>
</dbReference>
<dbReference type="OrthoDB" id="2152335at2759"/>
<dbReference type="FunFam" id="2.60.40.10:FF:000107">
    <property type="entry name" value="Myosin, light chain kinase a"/>
    <property type="match status" value="3"/>
</dbReference>
<protein>
    <submittedName>
        <fullName evidence="8">Myosin light chain kinase, smooth muscle</fullName>
    </submittedName>
</protein>
<dbReference type="CDD" id="cd00096">
    <property type="entry name" value="Ig"/>
    <property type="match status" value="1"/>
</dbReference>
<evidence type="ECO:0000313" key="6">
    <source>
        <dbReference type="EMBL" id="VDK89491.1"/>
    </source>
</evidence>
<dbReference type="GO" id="GO:0007156">
    <property type="term" value="P:homophilic cell adhesion via plasma membrane adhesion molecules"/>
    <property type="evidence" value="ECO:0007669"/>
    <property type="project" value="TreeGrafter"/>
</dbReference>
<evidence type="ECO:0000256" key="1">
    <source>
        <dbReference type="ARBA" id="ARBA00022729"/>
    </source>
</evidence>
<evidence type="ECO:0000256" key="3">
    <source>
        <dbReference type="ARBA" id="ARBA00023157"/>
    </source>
</evidence>
<reference evidence="6 7" key="2">
    <citation type="submission" date="2018-08" db="EMBL/GenBank/DDBJ databases">
        <authorList>
            <person name="Laetsch R D."/>
            <person name="Stevens L."/>
            <person name="Kumar S."/>
            <person name="Blaxter L. M."/>
        </authorList>
    </citation>
    <scope>NUCLEOTIDE SEQUENCE [LARGE SCALE GENOMIC DNA]</scope>
</reference>
<dbReference type="SMART" id="SM00409">
    <property type="entry name" value="IG"/>
    <property type="match status" value="5"/>
</dbReference>
<dbReference type="InterPro" id="IPR013098">
    <property type="entry name" value="Ig_I-set"/>
</dbReference>
<dbReference type="PANTHER" id="PTHR45080">
    <property type="entry name" value="CONTACTIN 5"/>
    <property type="match status" value="1"/>
</dbReference>
<feature type="domain" description="Ig-like" evidence="5">
    <location>
        <begin position="106"/>
        <end position="195"/>
    </location>
</feature>
<dbReference type="InterPro" id="IPR003598">
    <property type="entry name" value="Ig_sub2"/>
</dbReference>
<dbReference type="InterPro" id="IPR007110">
    <property type="entry name" value="Ig-like_dom"/>
</dbReference>
<keyword evidence="2" id="KW-0677">Repeat</keyword>
<gene>
    <name evidence="6" type="ORF">NOO_LOCUS8509</name>
</gene>
<accession>A0A182EK74</accession>
<evidence type="ECO:0000313" key="7">
    <source>
        <dbReference type="Proteomes" id="UP000271087"/>
    </source>
</evidence>
<dbReference type="GO" id="GO:0005886">
    <property type="term" value="C:plasma membrane"/>
    <property type="evidence" value="ECO:0007669"/>
    <property type="project" value="TreeGrafter"/>
</dbReference>
<evidence type="ECO:0000256" key="2">
    <source>
        <dbReference type="ARBA" id="ARBA00022737"/>
    </source>
</evidence>
<name>A0A182EK74_ONCOC</name>